<gene>
    <name evidence="1" type="ordered locus">PB2503_04422</name>
</gene>
<dbReference type="Pfam" id="PF20099">
    <property type="entry name" value="DUF6489"/>
    <property type="match status" value="1"/>
</dbReference>
<proteinExistence type="predicted"/>
<dbReference type="eggNOG" id="ENOG5033FGG">
    <property type="taxonomic scope" value="Bacteria"/>
</dbReference>
<dbReference type="RefSeq" id="WP_013299933.1">
    <property type="nucleotide sequence ID" value="NC_014414.1"/>
</dbReference>
<name>E0TES6_PARBH</name>
<sequence length="86" mass="9208">MKLTINVDCTPEEARTFFGLPDVAPVNEMIVTAMLERTQDNIDTLSDPKIFWERAMAASGSSVEAFQKLFAAGLAAANQTGGSNKG</sequence>
<protein>
    <submittedName>
        <fullName evidence="1">Uncharacterized protein</fullName>
    </submittedName>
</protein>
<reference evidence="1 2" key="2">
    <citation type="journal article" date="2011" name="J. Bacteriol.">
        <title>Complete genome sequence of strain HTCC2503T of Parvularcula bermudensis, the type species of the order "Parvularculales" in the class Alphaproteobacteria.</title>
        <authorList>
            <person name="Oh H.M."/>
            <person name="Kang I."/>
            <person name="Vergin K.L."/>
            <person name="Kang D."/>
            <person name="Rhee K.H."/>
            <person name="Giovannoni S.J."/>
            <person name="Cho J.C."/>
        </authorList>
    </citation>
    <scope>NUCLEOTIDE SEQUENCE [LARGE SCALE GENOMIC DNA]</scope>
    <source>
        <strain evidence="2">ATCC BAA-594 / HTCC2503 / KCTC 12087</strain>
    </source>
</reference>
<dbReference type="STRING" id="314260.PB2503_04422"/>
<dbReference type="HOGENOM" id="CLU_132026_1_0_5"/>
<evidence type="ECO:0000313" key="1">
    <source>
        <dbReference type="EMBL" id="ADM08959.1"/>
    </source>
</evidence>
<dbReference type="OrthoDB" id="5740990at2"/>
<dbReference type="KEGG" id="pbr:PB2503_04422"/>
<dbReference type="InterPro" id="IPR045502">
    <property type="entry name" value="DUF6489"/>
</dbReference>
<reference evidence="2" key="1">
    <citation type="submission" date="2010-08" db="EMBL/GenBank/DDBJ databases">
        <title>Genome sequence of Parvularcula bermudensis HTCC2503.</title>
        <authorList>
            <person name="Kang D.-M."/>
            <person name="Oh H.-M."/>
            <person name="Cho J.-C."/>
        </authorList>
    </citation>
    <scope>NUCLEOTIDE SEQUENCE [LARGE SCALE GENOMIC DNA]</scope>
    <source>
        <strain evidence="2">ATCC BAA-594 / HTCC2503 / KCTC 12087</strain>
    </source>
</reference>
<dbReference type="Proteomes" id="UP000001302">
    <property type="component" value="Chromosome"/>
</dbReference>
<accession>E0TES6</accession>
<keyword evidence="2" id="KW-1185">Reference proteome</keyword>
<organism evidence="1 2">
    <name type="scientific">Parvularcula bermudensis (strain ATCC BAA-594 / HTCC2503 / KCTC 12087)</name>
    <dbReference type="NCBI Taxonomy" id="314260"/>
    <lineage>
        <taxon>Bacteria</taxon>
        <taxon>Pseudomonadati</taxon>
        <taxon>Pseudomonadota</taxon>
        <taxon>Alphaproteobacteria</taxon>
        <taxon>Parvularculales</taxon>
        <taxon>Parvularculaceae</taxon>
        <taxon>Parvularcula</taxon>
    </lineage>
</organism>
<dbReference type="EMBL" id="CP002156">
    <property type="protein sequence ID" value="ADM08959.1"/>
    <property type="molecule type" value="Genomic_DNA"/>
</dbReference>
<evidence type="ECO:0000313" key="2">
    <source>
        <dbReference type="Proteomes" id="UP000001302"/>
    </source>
</evidence>
<dbReference type="AlphaFoldDB" id="E0TES6"/>